<dbReference type="FunFam" id="3.40.47.10:FF:000019">
    <property type="entry name" value="Polyketide synthase type I"/>
    <property type="match status" value="1"/>
</dbReference>
<evidence type="ECO:0000256" key="8">
    <source>
        <dbReference type="ARBA" id="ARBA00022737"/>
    </source>
</evidence>
<comment type="subcellular location">
    <subcellularLocation>
        <location evidence="2">Cytoplasm</location>
    </subcellularLocation>
</comment>
<keyword evidence="7 13" id="KW-0808">Transferase</keyword>
<feature type="region of interest" description="N-terminal hotdog fold" evidence="9">
    <location>
        <begin position="1037"/>
        <end position="1159"/>
    </location>
</feature>
<dbReference type="InterPro" id="IPR049900">
    <property type="entry name" value="PKS_mFAS_DH"/>
</dbReference>
<dbReference type="GO" id="GO:0006633">
    <property type="term" value="P:fatty acid biosynthetic process"/>
    <property type="evidence" value="ECO:0007669"/>
    <property type="project" value="TreeGrafter"/>
</dbReference>
<dbReference type="InterPro" id="IPR042104">
    <property type="entry name" value="PKS_dehydratase_sf"/>
</dbReference>
<evidence type="ECO:0000256" key="2">
    <source>
        <dbReference type="ARBA" id="ARBA00004496"/>
    </source>
</evidence>
<dbReference type="PROSITE" id="PS50075">
    <property type="entry name" value="CARRIER"/>
    <property type="match status" value="1"/>
</dbReference>
<feature type="region of interest" description="N-terminal hotdog fold" evidence="9">
    <location>
        <begin position="1"/>
        <end position="111"/>
    </location>
</feature>
<dbReference type="GO" id="GO:0071770">
    <property type="term" value="P:DIM/DIP cell wall layer assembly"/>
    <property type="evidence" value="ECO:0007669"/>
    <property type="project" value="TreeGrafter"/>
</dbReference>
<accession>A0A521FH03</accession>
<evidence type="ECO:0000256" key="6">
    <source>
        <dbReference type="ARBA" id="ARBA00022553"/>
    </source>
</evidence>
<evidence type="ECO:0000259" key="12">
    <source>
        <dbReference type="PROSITE" id="PS52019"/>
    </source>
</evidence>
<dbReference type="GO" id="GO:0005886">
    <property type="term" value="C:plasma membrane"/>
    <property type="evidence" value="ECO:0007669"/>
    <property type="project" value="TreeGrafter"/>
</dbReference>
<dbReference type="InterPro" id="IPR036736">
    <property type="entry name" value="ACP-like_sf"/>
</dbReference>
<dbReference type="Pfam" id="PF22336">
    <property type="entry name" value="RhiE-like_linker"/>
    <property type="match status" value="1"/>
</dbReference>
<feature type="active site" description="Proton acceptor; for dehydratase activity" evidence="9">
    <location>
        <position position="19"/>
    </location>
</feature>
<feature type="region of interest" description="C-terminal hotdog fold" evidence="9">
    <location>
        <begin position="1171"/>
        <end position="1311"/>
    </location>
</feature>
<dbReference type="Pfam" id="PF00550">
    <property type="entry name" value="PP-binding"/>
    <property type="match status" value="2"/>
</dbReference>
<dbReference type="InterPro" id="IPR049551">
    <property type="entry name" value="PKS_DH_C"/>
</dbReference>
<evidence type="ECO:0000259" key="11">
    <source>
        <dbReference type="PROSITE" id="PS52004"/>
    </source>
</evidence>
<reference evidence="13 14" key="1">
    <citation type="submission" date="2017-05" db="EMBL/GenBank/DDBJ databases">
        <authorList>
            <person name="Varghese N."/>
            <person name="Submissions S."/>
        </authorList>
    </citation>
    <scope>NUCLEOTIDE SEQUENCE [LARGE SCALE GENOMIC DNA]</scope>
    <source>
        <strain evidence="13 14">DSM 45474</strain>
    </source>
</reference>
<dbReference type="CDD" id="cd00833">
    <property type="entry name" value="PKS"/>
    <property type="match status" value="1"/>
</dbReference>
<keyword evidence="4" id="KW-0596">Phosphopantetheine</keyword>
<dbReference type="PROSITE" id="PS52004">
    <property type="entry name" value="KS3_2"/>
    <property type="match status" value="1"/>
</dbReference>
<dbReference type="InterPro" id="IPR050091">
    <property type="entry name" value="PKS_NRPS_Biosynth_Enz"/>
</dbReference>
<protein>
    <submittedName>
        <fullName evidence="13">Acyl transferase domain-containing protein</fullName>
    </submittedName>
</protein>
<dbReference type="Proteomes" id="UP000315636">
    <property type="component" value="Unassembled WGS sequence"/>
</dbReference>
<dbReference type="Gene3D" id="1.10.1240.100">
    <property type="match status" value="1"/>
</dbReference>
<feature type="region of interest" description="C-terminal hotdog fold" evidence="9">
    <location>
        <begin position="125"/>
        <end position="271"/>
    </location>
</feature>
<feature type="domain" description="Carrier" evidence="10">
    <location>
        <begin position="301"/>
        <end position="378"/>
    </location>
</feature>
<dbReference type="InterPro" id="IPR014031">
    <property type="entry name" value="Ketoacyl_synth_C"/>
</dbReference>
<evidence type="ECO:0000256" key="3">
    <source>
        <dbReference type="ARBA" id="ARBA00004789"/>
    </source>
</evidence>
<dbReference type="GO" id="GO:0004312">
    <property type="term" value="F:fatty acid synthase activity"/>
    <property type="evidence" value="ECO:0007669"/>
    <property type="project" value="TreeGrafter"/>
</dbReference>
<evidence type="ECO:0000256" key="1">
    <source>
        <dbReference type="ARBA" id="ARBA00003299"/>
    </source>
</evidence>
<dbReference type="Pfam" id="PF02801">
    <property type="entry name" value="Ketoacyl-synt_C"/>
    <property type="match status" value="1"/>
</dbReference>
<dbReference type="PANTHER" id="PTHR43775:SF37">
    <property type="entry name" value="SI:DKEY-61P9.11"/>
    <property type="match status" value="1"/>
</dbReference>
<dbReference type="InterPro" id="IPR054514">
    <property type="entry name" value="RhiE-like_linker"/>
</dbReference>
<evidence type="ECO:0000256" key="4">
    <source>
        <dbReference type="ARBA" id="ARBA00022450"/>
    </source>
</evidence>
<evidence type="ECO:0000313" key="14">
    <source>
        <dbReference type="Proteomes" id="UP000315636"/>
    </source>
</evidence>
<feature type="domain" description="Ketosynthase family 3 (KS3)" evidence="11">
    <location>
        <begin position="417"/>
        <end position="855"/>
    </location>
</feature>
<evidence type="ECO:0000256" key="7">
    <source>
        <dbReference type="ARBA" id="ARBA00022679"/>
    </source>
</evidence>
<keyword evidence="8" id="KW-0677">Repeat</keyword>
<dbReference type="InterPro" id="IPR020841">
    <property type="entry name" value="PKS_Beta-ketoAc_synthase_dom"/>
</dbReference>
<comment type="pathway">
    <text evidence="3">Antibiotic biosynthesis; bacillaene biosynthesis.</text>
</comment>
<dbReference type="Gene3D" id="1.10.1200.10">
    <property type="entry name" value="ACP-like"/>
    <property type="match status" value="2"/>
</dbReference>
<dbReference type="InterPro" id="IPR020807">
    <property type="entry name" value="PKS_DH"/>
</dbReference>
<keyword evidence="6" id="KW-0597">Phosphoprotein</keyword>
<dbReference type="SUPFAM" id="SSF53901">
    <property type="entry name" value="Thiolase-like"/>
    <property type="match status" value="1"/>
</dbReference>
<evidence type="ECO:0000256" key="5">
    <source>
        <dbReference type="ARBA" id="ARBA00022490"/>
    </source>
</evidence>
<feature type="domain" description="PKS/mFAS DH" evidence="12">
    <location>
        <begin position="1"/>
        <end position="271"/>
    </location>
</feature>
<gene>
    <name evidence="13" type="ORF">SAMN06264849_1185</name>
</gene>
<keyword evidence="14" id="KW-1185">Reference proteome</keyword>
<dbReference type="SMART" id="SM00826">
    <property type="entry name" value="PKS_DH"/>
    <property type="match status" value="1"/>
</dbReference>
<dbReference type="OrthoDB" id="9765680at2"/>
<dbReference type="InterPro" id="IPR014030">
    <property type="entry name" value="Ketoacyl_synth_N"/>
</dbReference>
<dbReference type="InterPro" id="IPR009081">
    <property type="entry name" value="PP-bd_ACP"/>
</dbReference>
<dbReference type="Pfam" id="PF14765">
    <property type="entry name" value="PS-DH"/>
    <property type="match status" value="2"/>
</dbReference>
<dbReference type="InterPro" id="IPR049552">
    <property type="entry name" value="PKS_DH_N"/>
</dbReference>
<name>A0A521FH03_9BACL</name>
<organism evidence="13 14">
    <name type="scientific">Melghirimyces algeriensis</name>
    <dbReference type="NCBI Taxonomy" id="910412"/>
    <lineage>
        <taxon>Bacteria</taxon>
        <taxon>Bacillati</taxon>
        <taxon>Bacillota</taxon>
        <taxon>Bacilli</taxon>
        <taxon>Bacillales</taxon>
        <taxon>Thermoactinomycetaceae</taxon>
        <taxon>Melghirimyces</taxon>
    </lineage>
</organism>
<dbReference type="PROSITE" id="PS52019">
    <property type="entry name" value="PKS_MFAS_DH"/>
    <property type="match status" value="2"/>
</dbReference>
<dbReference type="PANTHER" id="PTHR43775">
    <property type="entry name" value="FATTY ACID SYNTHASE"/>
    <property type="match status" value="1"/>
</dbReference>
<dbReference type="SUPFAM" id="SSF47336">
    <property type="entry name" value="ACP-like"/>
    <property type="match status" value="2"/>
</dbReference>
<dbReference type="InterPro" id="IPR016039">
    <property type="entry name" value="Thiolase-like"/>
</dbReference>
<keyword evidence="5" id="KW-0963">Cytoplasm</keyword>
<dbReference type="Gene3D" id="3.40.47.10">
    <property type="match status" value="1"/>
</dbReference>
<dbReference type="Pfam" id="PF00109">
    <property type="entry name" value="ketoacyl-synt"/>
    <property type="match status" value="1"/>
</dbReference>
<dbReference type="SMART" id="SM00825">
    <property type="entry name" value="PKS_KS"/>
    <property type="match status" value="1"/>
</dbReference>
<dbReference type="EMBL" id="FXTI01000018">
    <property type="protein sequence ID" value="SMO94820.1"/>
    <property type="molecule type" value="Genomic_DNA"/>
</dbReference>
<proteinExistence type="predicted"/>
<dbReference type="Gene3D" id="3.10.129.110">
    <property type="entry name" value="Polyketide synthase dehydratase"/>
    <property type="match status" value="2"/>
</dbReference>
<dbReference type="Pfam" id="PF21089">
    <property type="entry name" value="PKS_DH_N"/>
    <property type="match status" value="2"/>
</dbReference>
<evidence type="ECO:0000259" key="10">
    <source>
        <dbReference type="PROSITE" id="PS50075"/>
    </source>
</evidence>
<feature type="active site" description="Proton donor; for dehydratase activity" evidence="9">
    <location>
        <position position="186"/>
    </location>
</feature>
<evidence type="ECO:0000256" key="9">
    <source>
        <dbReference type="PROSITE-ProRule" id="PRU01363"/>
    </source>
</evidence>
<evidence type="ECO:0000313" key="13">
    <source>
        <dbReference type="EMBL" id="SMO94820.1"/>
    </source>
</evidence>
<sequence length="1455" mass="161090">MTKVFRLTLPVDHPIIQHHTVYDQPLLPGLAYIDLLYQLADRLGLGHREYMLKRLSILNPLTVRADRPVPLKITFEATASHWKIRVESEYQKEQDNVVYITAELHPETVSFAEAIDLEGLQKTAARHFNIEKVYKEARRQGLVHGGAIKAQGDVYQDDHGVLMTLKVDEAHQQEADGYLFHPALMDGSAMVAGVLWEQPGQGDDLYLPLHYASFYCTAPLQTEGHVRALASSVKKVNDICTLDMAFYDDEGKQIGQLLGVTSKKIRAKGQINVAIQEEGRPSPAVKQVVTDQSKHQRKASGREASFERMLRNIFARHMNTSPSEVRTDQGYFELGLQSSQLLGVMQEVEVELAVTLSPTLLFEYATIQELSLYLAEHVALPPGWEEGEDDQESRDEEANAPALVAKAQPKGTMEEQNEDIAIIGMAGRFPGAANIAEFWANLVAGKDCITEVPPSRWDWKQFRHLTSPSGKPISRWGGFIDDVDCFDPYFFSIAPREAEILDPQERLFLEVSWECMEDAGYVPQTLATGGEINQSRPVGVFVGVMHKDYTLIGAEAAAKGMPIPLSLNYAPIANRVSYFCNFSGPSMAIDTVCSSSLVSVHLAIDSIRKGESDVALAGGVNLSLHPNKYLTYGMANMHASDGYCHSFGKGGDGYVSSDGVGVVLLKPLSQAIQDQDHIYAVIKGSSINHGGRASGITVPNPVAQGDLIASCLAGTNINPRTISYVEAHGTGTSLGDPIEIQGLIRAYRQYTSEKQYCAIGSVKSNIGHAESAAGISGLIKNALQLYHQTLVSSLHAEECNPYIRFAESPFYVQQKTECWNQPTITQGEETITLPRRAGLSSFGATGTNVHIIMEEGPVPMPQTASHQKVLVPLSAKSEERLHAYGQKLLDYLNQLEDDDCLNMADLAYTLQVGRVALEERVAFIVKDPDDFKQKLASFLTGEEKKPGIYRGHNQQKGELLSLLAEDEDGQDVVRKWQKKGKLSHIARLWVSGMDVDWNGFYPQDQPHRLSLPTYPFTRDRFWIPTVPSTTQEATFLHPLLHQNTSDFSGVRFSSRFTGRELLPSEYMVKGQPALPVTALIEMVQEAILQAGGEEIREITQVVLNEVTCLDPLPIDASPLKVHLRLFMNEKDGIHFDMTRGTHPDEPVCQGQALTRLPLEPPIVDIQALVANSQESDRDLEQPLRSAGLACGPGYQVIEQVYQGTDQLVLKIHLPPAAQQLQEHLTTHPVLLNAALQAAWVTLVDAGFQDMPLFIQSETIEYFHMDEPAWAVITPSHHTPGKWDTQLCAADGRVCVRMTGIHWVSKEGHHVKGTDVLSGSTGDEVVMVSPAYESQMDHLQRLLPKIPPPAVERIYTPKGQKEDAERLQERLQTALIQSAARTLGVQTADVDIHGHLNDYGLDPVSMQAFIAAFHQQTSLELDMDMIVEHQTIHNMVMAWVKQYKEGTLIVNDAIFS</sequence>
<feature type="domain" description="PKS/mFAS DH" evidence="12">
    <location>
        <begin position="1037"/>
        <end position="1311"/>
    </location>
</feature>
<comment type="function">
    <text evidence="1">Involved in some intermediate steps for the synthesis of the antibiotic polyketide bacillaene which is involved in secondary metabolism.</text>
</comment>
<dbReference type="GO" id="GO:0005737">
    <property type="term" value="C:cytoplasm"/>
    <property type="evidence" value="ECO:0007669"/>
    <property type="project" value="UniProtKB-SubCell"/>
</dbReference>
<comment type="caution">
    <text evidence="9">Lacks conserved residue(s) required for the propagation of feature annotation.</text>
</comment>